<evidence type="ECO:0000313" key="5">
    <source>
        <dbReference type="EMBL" id="CAF0837624.1"/>
    </source>
</evidence>
<keyword evidence="3" id="KW-0862">Zinc</keyword>
<dbReference type="EMBL" id="CAJNOC010001127">
    <property type="protein sequence ID" value="CAF0837624.1"/>
    <property type="molecule type" value="Genomic_DNA"/>
</dbReference>
<evidence type="ECO:0000256" key="3">
    <source>
        <dbReference type="ARBA" id="ARBA00022833"/>
    </source>
</evidence>
<comment type="caution">
    <text evidence="5">The sequence shown here is derived from an EMBL/GenBank/DDBJ whole genome shotgun (WGS) entry which is preliminary data.</text>
</comment>
<evidence type="ECO:0000259" key="4">
    <source>
        <dbReference type="Pfam" id="PF04500"/>
    </source>
</evidence>
<keyword evidence="6" id="KW-1185">Reference proteome</keyword>
<dbReference type="Proteomes" id="UP000663879">
    <property type="component" value="Unassembled WGS sequence"/>
</dbReference>
<feature type="domain" description="FLYWCH-type" evidence="4">
    <location>
        <begin position="23"/>
        <end position="85"/>
    </location>
</feature>
<name>A0A813V739_9BILA</name>
<accession>A0A813V739</accession>
<dbReference type="Pfam" id="PF04500">
    <property type="entry name" value="FLYWCH"/>
    <property type="match status" value="1"/>
</dbReference>
<reference evidence="5" key="1">
    <citation type="submission" date="2021-02" db="EMBL/GenBank/DDBJ databases">
        <authorList>
            <person name="Nowell W R."/>
        </authorList>
    </citation>
    <scope>NUCLEOTIDE SEQUENCE</scope>
    <source>
        <strain evidence="5">Ploen Becks lab</strain>
    </source>
</reference>
<proteinExistence type="predicted"/>
<protein>
    <recommendedName>
        <fullName evidence="4">FLYWCH-type domain-containing protein</fullName>
    </recommendedName>
</protein>
<gene>
    <name evidence="5" type="ORF">OXX778_LOCUS8283</name>
</gene>
<dbReference type="AlphaFoldDB" id="A0A813V739"/>
<dbReference type="Gene3D" id="2.20.25.240">
    <property type="match status" value="1"/>
</dbReference>
<evidence type="ECO:0000313" key="6">
    <source>
        <dbReference type="Proteomes" id="UP000663879"/>
    </source>
</evidence>
<dbReference type="GO" id="GO:0008270">
    <property type="term" value="F:zinc ion binding"/>
    <property type="evidence" value="ECO:0007669"/>
    <property type="project" value="UniProtKB-KW"/>
</dbReference>
<dbReference type="InterPro" id="IPR007588">
    <property type="entry name" value="Znf_FLYWCH"/>
</dbReference>
<organism evidence="5 6">
    <name type="scientific">Brachionus calyciflorus</name>
    <dbReference type="NCBI Taxonomy" id="104777"/>
    <lineage>
        <taxon>Eukaryota</taxon>
        <taxon>Metazoa</taxon>
        <taxon>Spiralia</taxon>
        <taxon>Gnathifera</taxon>
        <taxon>Rotifera</taxon>
        <taxon>Eurotatoria</taxon>
        <taxon>Monogononta</taxon>
        <taxon>Pseudotrocha</taxon>
        <taxon>Ploima</taxon>
        <taxon>Brachionidae</taxon>
        <taxon>Brachionus</taxon>
    </lineage>
</organism>
<keyword evidence="1" id="KW-0479">Metal-binding</keyword>
<evidence type="ECO:0000256" key="2">
    <source>
        <dbReference type="ARBA" id="ARBA00022771"/>
    </source>
</evidence>
<keyword evidence="2" id="KW-0863">Zinc-finger</keyword>
<dbReference type="OrthoDB" id="10043283at2759"/>
<sequence>MTSIEDLTDGIRNIGLNQGFITLSQKGKPQLHYDSYFYRQNGKPTKHGKFNWRCIVNNCTASCSTYSNCIGVNVLIAAVNNTHQHSTSPTKLAKLERRRIIGVKATMADEKPRKILNDYIQDNYVGKFITQKIGRGRGRKEIQVFKEAQFPIKLWNVNQRTHESIPRTNNFVESWHKAFSNMLNKHPLIYSLINSFISEQKRVESSLLKLKTGIEYKRKPKYVLLDNRIKSILKSYDKNNIEEILIYLSLLMKY</sequence>
<evidence type="ECO:0000256" key="1">
    <source>
        <dbReference type="ARBA" id="ARBA00022723"/>
    </source>
</evidence>